<dbReference type="KEGG" id="phm:PSMK_06490"/>
<protein>
    <submittedName>
        <fullName evidence="1">Uncharacterized protein</fullName>
    </submittedName>
</protein>
<dbReference type="EMBL" id="AP012338">
    <property type="protein sequence ID" value="BAM02808.1"/>
    <property type="molecule type" value="Genomic_DNA"/>
</dbReference>
<dbReference type="Proteomes" id="UP000007881">
    <property type="component" value="Chromosome"/>
</dbReference>
<gene>
    <name evidence="1" type="ordered locus">PSMK_06490</name>
</gene>
<evidence type="ECO:0000313" key="2">
    <source>
        <dbReference type="Proteomes" id="UP000007881"/>
    </source>
</evidence>
<organism evidence="1 2">
    <name type="scientific">Phycisphaera mikurensis (strain NBRC 102666 / KCTC 22515 / FYK2301M01)</name>
    <dbReference type="NCBI Taxonomy" id="1142394"/>
    <lineage>
        <taxon>Bacteria</taxon>
        <taxon>Pseudomonadati</taxon>
        <taxon>Planctomycetota</taxon>
        <taxon>Phycisphaerae</taxon>
        <taxon>Phycisphaerales</taxon>
        <taxon>Phycisphaeraceae</taxon>
        <taxon>Phycisphaera</taxon>
    </lineage>
</organism>
<dbReference type="STRING" id="1142394.PSMK_06490"/>
<dbReference type="AlphaFoldDB" id="I0IC20"/>
<keyword evidence="2" id="KW-1185">Reference proteome</keyword>
<proteinExistence type="predicted"/>
<dbReference type="HOGENOM" id="CLU_1218853_0_0_0"/>
<accession>I0IC20</accession>
<reference evidence="1 2" key="1">
    <citation type="submission" date="2012-02" db="EMBL/GenBank/DDBJ databases">
        <title>Complete genome sequence of Phycisphaera mikurensis NBRC 102666.</title>
        <authorList>
            <person name="Ankai A."/>
            <person name="Hosoyama A."/>
            <person name="Terui Y."/>
            <person name="Sekine M."/>
            <person name="Fukai R."/>
            <person name="Kato Y."/>
            <person name="Nakamura S."/>
            <person name="Yamada-Narita S."/>
            <person name="Kawakoshi A."/>
            <person name="Fukunaga Y."/>
            <person name="Yamazaki S."/>
            <person name="Fujita N."/>
        </authorList>
    </citation>
    <scope>NUCLEOTIDE SEQUENCE [LARGE SCALE GENOMIC DNA]</scope>
    <source>
        <strain evidence="2">NBRC 102666 / KCTC 22515 / FYK2301M01</strain>
    </source>
</reference>
<name>I0IC20_PHYMF</name>
<dbReference type="eggNOG" id="ENOG502ZCDQ">
    <property type="taxonomic scope" value="Bacteria"/>
</dbReference>
<sequence length="227" mass="24732">MSLVSAVIAAGVFPGQDAPAHEKKRYAEKLSHAVAPALASALRARGLTGTRPLPGQPGEKAFQGGLGPKRVDVSFSDERHGLLLAVSVKSITAPPFSKNLKNRFGDLCTEAITLHMRFPYSIVCCLFAFPAAADDDVTPGRPMSTFRRALKMMSTISGREEYTDPGEKFESVTMMLFNPADESGEGAWVKLYNADTGEAFTESEYIDEMVTLYNRRNPHAEVEALDE</sequence>
<evidence type="ECO:0000313" key="1">
    <source>
        <dbReference type="EMBL" id="BAM02808.1"/>
    </source>
</evidence>